<evidence type="ECO:0000256" key="4">
    <source>
        <dbReference type="ARBA" id="ARBA00022801"/>
    </source>
</evidence>
<proteinExistence type="inferred from homology"/>
<evidence type="ECO:0000256" key="1">
    <source>
        <dbReference type="ARBA" id="ARBA00001947"/>
    </source>
</evidence>
<dbReference type="OMA" id="RPQFKPY"/>
<dbReference type="InterPro" id="IPR001365">
    <property type="entry name" value="A_deaminase_dom"/>
</dbReference>
<evidence type="ECO:0000256" key="5">
    <source>
        <dbReference type="ARBA" id="ARBA00022833"/>
    </source>
</evidence>
<dbReference type="InterPro" id="IPR006330">
    <property type="entry name" value="Ado/ade_deaminase"/>
</dbReference>
<dbReference type="Pfam" id="PF00962">
    <property type="entry name" value="A_deaminase"/>
    <property type="match status" value="2"/>
</dbReference>
<evidence type="ECO:0000313" key="10">
    <source>
        <dbReference type="Proteomes" id="UP000596660"/>
    </source>
</evidence>
<dbReference type="SUPFAM" id="SSF51556">
    <property type="entry name" value="Metallo-dependent hydrolases"/>
    <property type="match status" value="1"/>
</dbReference>
<dbReference type="PANTHER" id="PTHR11409:SF42">
    <property type="entry name" value="ADENOSINE DEAMINASE-LIKE PROTEIN"/>
    <property type="match status" value="1"/>
</dbReference>
<name>A0A803M200_CHEQI</name>
<keyword evidence="3" id="KW-0479">Metal-binding</keyword>
<comment type="catalytic activity">
    <reaction evidence="7">
        <text>N(6)-methyl-AMP + H2O + H(+) = IMP + methylamine</text>
        <dbReference type="Rhea" id="RHEA:16001"/>
        <dbReference type="ChEBI" id="CHEBI:15377"/>
        <dbReference type="ChEBI" id="CHEBI:15378"/>
        <dbReference type="ChEBI" id="CHEBI:58053"/>
        <dbReference type="ChEBI" id="CHEBI:59338"/>
        <dbReference type="ChEBI" id="CHEBI:144842"/>
    </reaction>
    <physiologicalReaction direction="left-to-right" evidence="7">
        <dbReference type="Rhea" id="RHEA:16002"/>
    </physiologicalReaction>
</comment>
<dbReference type="GO" id="GO:0006154">
    <property type="term" value="P:adenosine catabolic process"/>
    <property type="evidence" value="ECO:0007669"/>
    <property type="project" value="TreeGrafter"/>
</dbReference>
<evidence type="ECO:0000256" key="7">
    <source>
        <dbReference type="ARBA" id="ARBA00048787"/>
    </source>
</evidence>
<dbReference type="PANTHER" id="PTHR11409">
    <property type="entry name" value="ADENOSINE DEAMINASE"/>
    <property type="match status" value="1"/>
</dbReference>
<evidence type="ECO:0000256" key="6">
    <source>
        <dbReference type="ARBA" id="ARBA00023080"/>
    </source>
</evidence>
<dbReference type="Proteomes" id="UP000596660">
    <property type="component" value="Unplaced"/>
</dbReference>
<organism evidence="9 10">
    <name type="scientific">Chenopodium quinoa</name>
    <name type="common">Quinoa</name>
    <dbReference type="NCBI Taxonomy" id="63459"/>
    <lineage>
        <taxon>Eukaryota</taxon>
        <taxon>Viridiplantae</taxon>
        <taxon>Streptophyta</taxon>
        <taxon>Embryophyta</taxon>
        <taxon>Tracheophyta</taxon>
        <taxon>Spermatophyta</taxon>
        <taxon>Magnoliopsida</taxon>
        <taxon>eudicotyledons</taxon>
        <taxon>Gunneridae</taxon>
        <taxon>Pentapetalae</taxon>
        <taxon>Caryophyllales</taxon>
        <taxon>Chenopodiaceae</taxon>
        <taxon>Chenopodioideae</taxon>
        <taxon>Atripliceae</taxon>
        <taxon>Chenopodium</taxon>
    </lineage>
</organism>
<comment type="cofactor">
    <cofactor evidence="1">
        <name>Zn(2+)</name>
        <dbReference type="ChEBI" id="CHEBI:29105"/>
    </cofactor>
</comment>
<evidence type="ECO:0000256" key="3">
    <source>
        <dbReference type="ARBA" id="ARBA00022723"/>
    </source>
</evidence>
<comment type="similarity">
    <text evidence="2">Belongs to the metallo-dependent hydrolases superfamily. Adenosine and AMP deaminases family.</text>
</comment>
<dbReference type="FunFam" id="3.20.20.140:FF:000050">
    <property type="entry name" value="Adenosine/AMP deaminase family protein"/>
    <property type="match status" value="1"/>
</dbReference>
<feature type="domain" description="Adenosine deaminase" evidence="8">
    <location>
        <begin position="355"/>
        <end position="418"/>
    </location>
</feature>
<sequence>MEMMDWWVSMPKVELHAHLNGSVRNSTLLIILIPSFDFLHFHLLAFELREDLTKFELYYRELAKELGEKGIIVFSEVEHVILKNDRSLTEVFKLFDLIHILTTDHATVTRITKEVVEDFAAENVVYLELRTTPKRNDSRGMSKRSYMEAVIEGLRKVDVFDIDFASTKNGLEEKGKSGQMIDDCVGFSRTKIYVRLLLSIDRRETLAAAMETVKLALEMKDLGVVGIDLSGNPKVGEWITFLPALRFAREQGLRVTLHCGEVPNQEEIHAMLDFLPERIGHACCLEEDAWRKLKNSKIPAQVPHNLSSWSGESFVVWASGLGLHITPEIDSCNNLGLMGNAGLLLSIIFNFAADLYNTNHPLILCTDDTGVFSTSLSKEYAIAATAFGLGKKEMFQLARTAVEYSFVEEQVASKLKDLFDLLDKSLAYND</sequence>
<protein>
    <recommendedName>
        <fullName evidence="8">Adenosine deaminase domain-containing protein</fullName>
    </recommendedName>
</protein>
<dbReference type="GO" id="GO:0009117">
    <property type="term" value="P:nucleotide metabolic process"/>
    <property type="evidence" value="ECO:0007669"/>
    <property type="project" value="UniProtKB-KW"/>
</dbReference>
<dbReference type="GO" id="GO:0046103">
    <property type="term" value="P:inosine biosynthetic process"/>
    <property type="evidence" value="ECO:0007669"/>
    <property type="project" value="TreeGrafter"/>
</dbReference>
<dbReference type="EnsemblPlants" id="AUR62021982-RA">
    <property type="protein sequence ID" value="AUR62021982-RA:cds"/>
    <property type="gene ID" value="AUR62021982"/>
</dbReference>
<keyword evidence="10" id="KW-1185">Reference proteome</keyword>
<dbReference type="Gene3D" id="3.20.20.140">
    <property type="entry name" value="Metal-dependent hydrolases"/>
    <property type="match status" value="1"/>
</dbReference>
<dbReference type="InterPro" id="IPR032466">
    <property type="entry name" value="Metal_Hydrolase"/>
</dbReference>
<reference evidence="9" key="1">
    <citation type="journal article" date="2017" name="Nature">
        <title>The genome of Chenopodium quinoa.</title>
        <authorList>
            <person name="Jarvis D.E."/>
            <person name="Ho Y.S."/>
            <person name="Lightfoot D.J."/>
            <person name="Schmoeckel S.M."/>
            <person name="Li B."/>
            <person name="Borm T.J.A."/>
            <person name="Ohyanagi H."/>
            <person name="Mineta K."/>
            <person name="Michell C.T."/>
            <person name="Saber N."/>
            <person name="Kharbatia N.M."/>
            <person name="Rupper R.R."/>
            <person name="Sharp A.R."/>
            <person name="Dally N."/>
            <person name="Boughton B.A."/>
            <person name="Woo Y.H."/>
            <person name="Gao G."/>
            <person name="Schijlen E.G.W.M."/>
            <person name="Guo X."/>
            <person name="Momin A.A."/>
            <person name="Negrao S."/>
            <person name="Al-Babili S."/>
            <person name="Gehring C."/>
            <person name="Roessner U."/>
            <person name="Jung C."/>
            <person name="Murphy K."/>
            <person name="Arold S.T."/>
            <person name="Gojobori T."/>
            <person name="van der Linden C.G."/>
            <person name="van Loo E.N."/>
            <person name="Jellen E.N."/>
            <person name="Maughan P.J."/>
            <person name="Tester M."/>
        </authorList>
    </citation>
    <scope>NUCLEOTIDE SEQUENCE [LARGE SCALE GENOMIC DNA]</scope>
    <source>
        <strain evidence="9">cv. PI 614886</strain>
    </source>
</reference>
<keyword evidence="4" id="KW-0378">Hydrolase</keyword>
<keyword evidence="6" id="KW-0546">Nucleotide metabolism</keyword>
<reference evidence="9" key="2">
    <citation type="submission" date="2021-03" db="UniProtKB">
        <authorList>
            <consortium name="EnsemblPlants"/>
        </authorList>
    </citation>
    <scope>IDENTIFICATION</scope>
</reference>
<feature type="domain" description="Adenosine deaminase" evidence="8">
    <location>
        <begin position="79"/>
        <end position="294"/>
    </location>
</feature>
<evidence type="ECO:0000313" key="9">
    <source>
        <dbReference type="EnsemblPlants" id="AUR62021982-RA:cds"/>
    </source>
</evidence>
<dbReference type="GO" id="GO:0046872">
    <property type="term" value="F:metal ion binding"/>
    <property type="evidence" value="ECO:0007669"/>
    <property type="project" value="UniProtKB-KW"/>
</dbReference>
<dbReference type="AlphaFoldDB" id="A0A803M200"/>
<dbReference type="Gramene" id="AUR62021982-RA">
    <property type="protein sequence ID" value="AUR62021982-RA:cds"/>
    <property type="gene ID" value="AUR62021982"/>
</dbReference>
<evidence type="ECO:0000256" key="2">
    <source>
        <dbReference type="ARBA" id="ARBA00006676"/>
    </source>
</evidence>
<keyword evidence="5" id="KW-0862">Zinc</keyword>
<evidence type="ECO:0000259" key="8">
    <source>
        <dbReference type="Pfam" id="PF00962"/>
    </source>
</evidence>
<dbReference type="GO" id="GO:0004000">
    <property type="term" value="F:adenosine deaminase activity"/>
    <property type="evidence" value="ECO:0007669"/>
    <property type="project" value="TreeGrafter"/>
</dbReference>
<accession>A0A803M200</accession>